<feature type="region of interest" description="Disordered" evidence="4">
    <location>
        <begin position="504"/>
        <end position="524"/>
    </location>
</feature>
<feature type="compositionally biased region" description="Polar residues" evidence="4">
    <location>
        <begin position="789"/>
        <end position="800"/>
    </location>
</feature>
<dbReference type="Pfam" id="PF08424">
    <property type="entry name" value="NRDE-2"/>
    <property type="match status" value="1"/>
</dbReference>
<evidence type="ECO:0000256" key="3">
    <source>
        <dbReference type="ARBA" id="ARBA00023242"/>
    </source>
</evidence>
<feature type="compositionally biased region" description="Polar residues" evidence="4">
    <location>
        <begin position="508"/>
        <end position="524"/>
    </location>
</feature>
<dbReference type="GO" id="GO:0031048">
    <property type="term" value="P:regulatory ncRNA-mediated heterochromatin formation"/>
    <property type="evidence" value="ECO:0007669"/>
    <property type="project" value="TreeGrafter"/>
</dbReference>
<comment type="subcellular location">
    <subcellularLocation>
        <location evidence="1">Nucleus</location>
    </subcellularLocation>
</comment>
<feature type="compositionally biased region" description="Basic and acidic residues" evidence="4">
    <location>
        <begin position="352"/>
        <end position="365"/>
    </location>
</feature>
<feature type="region of interest" description="Disordered" evidence="4">
    <location>
        <begin position="772"/>
        <end position="800"/>
    </location>
</feature>
<dbReference type="InterPro" id="IPR003107">
    <property type="entry name" value="HAT"/>
</dbReference>
<feature type="compositionally biased region" description="Low complexity" evidence="4">
    <location>
        <begin position="235"/>
        <end position="250"/>
    </location>
</feature>
<feature type="compositionally biased region" description="Basic residues" evidence="4">
    <location>
        <begin position="203"/>
        <end position="217"/>
    </location>
</feature>
<feature type="compositionally biased region" description="Low complexity" evidence="4">
    <location>
        <begin position="184"/>
        <end position="200"/>
    </location>
</feature>
<evidence type="ECO:0008006" key="7">
    <source>
        <dbReference type="Google" id="ProtNLM"/>
    </source>
</evidence>
<feature type="compositionally biased region" description="Basic residues" evidence="4">
    <location>
        <begin position="322"/>
        <end position="341"/>
    </location>
</feature>
<dbReference type="InterPro" id="IPR013633">
    <property type="entry name" value="NRDE-2"/>
</dbReference>
<feature type="compositionally biased region" description="Basic and acidic residues" evidence="4">
    <location>
        <begin position="218"/>
        <end position="227"/>
    </location>
</feature>
<proteinExistence type="inferred from homology"/>
<evidence type="ECO:0000256" key="2">
    <source>
        <dbReference type="ARBA" id="ARBA00009265"/>
    </source>
</evidence>
<dbReference type="PANTHER" id="PTHR13471:SF0">
    <property type="entry name" value="NUCLEAR EXOSOME REGULATOR NRDE2"/>
    <property type="match status" value="1"/>
</dbReference>
<feature type="compositionally biased region" description="Low complexity" evidence="4">
    <location>
        <begin position="136"/>
        <end position="150"/>
    </location>
</feature>
<feature type="region of interest" description="Disordered" evidence="4">
    <location>
        <begin position="62"/>
        <end position="365"/>
    </location>
</feature>
<dbReference type="OrthoDB" id="297219at2759"/>
<dbReference type="GO" id="GO:1902369">
    <property type="term" value="P:negative regulation of RNA catabolic process"/>
    <property type="evidence" value="ECO:0007669"/>
    <property type="project" value="TreeGrafter"/>
</dbReference>
<dbReference type="OMA" id="MRDKELH"/>
<name>A0A914B8H7_PATMI</name>
<evidence type="ECO:0000256" key="4">
    <source>
        <dbReference type="SAM" id="MobiDB-lite"/>
    </source>
</evidence>
<feature type="compositionally biased region" description="Low complexity" evidence="4">
    <location>
        <begin position="281"/>
        <end position="294"/>
    </location>
</feature>
<protein>
    <recommendedName>
        <fullName evidence="7">NRDE-2, necessary for RNA interference-domain-containing protein</fullName>
    </recommendedName>
</protein>
<evidence type="ECO:0000313" key="5">
    <source>
        <dbReference type="EnsemblMetazoa" id="XP_038072289.1"/>
    </source>
</evidence>
<evidence type="ECO:0000313" key="6">
    <source>
        <dbReference type="Proteomes" id="UP000887568"/>
    </source>
</evidence>
<dbReference type="CDD" id="cd22200">
    <property type="entry name" value="NRDE2_MID"/>
    <property type="match status" value="1"/>
</dbReference>
<feature type="compositionally biased region" description="Basic and acidic residues" evidence="4">
    <location>
        <begin position="311"/>
        <end position="321"/>
    </location>
</feature>
<feature type="compositionally biased region" description="Basic residues" evidence="4">
    <location>
        <begin position="254"/>
        <end position="266"/>
    </location>
</feature>
<accession>A0A914B8H7</accession>
<evidence type="ECO:0000256" key="1">
    <source>
        <dbReference type="ARBA" id="ARBA00004123"/>
    </source>
</evidence>
<dbReference type="InterPro" id="IPR011990">
    <property type="entry name" value="TPR-like_helical_dom_sf"/>
</dbReference>
<dbReference type="CTD" id="55051"/>
<feature type="compositionally biased region" description="Basic residues" evidence="4">
    <location>
        <begin position="295"/>
        <end position="310"/>
    </location>
</feature>
<organism evidence="5 6">
    <name type="scientific">Patiria miniata</name>
    <name type="common">Bat star</name>
    <name type="synonym">Asterina miniata</name>
    <dbReference type="NCBI Taxonomy" id="46514"/>
    <lineage>
        <taxon>Eukaryota</taxon>
        <taxon>Metazoa</taxon>
        <taxon>Echinodermata</taxon>
        <taxon>Eleutherozoa</taxon>
        <taxon>Asterozoa</taxon>
        <taxon>Asteroidea</taxon>
        <taxon>Valvatacea</taxon>
        <taxon>Valvatida</taxon>
        <taxon>Asterinidae</taxon>
        <taxon>Patiria</taxon>
    </lineage>
</organism>
<dbReference type="RefSeq" id="XP_038072289.1">
    <property type="nucleotide sequence ID" value="XM_038216361.1"/>
</dbReference>
<dbReference type="PANTHER" id="PTHR13471">
    <property type="entry name" value="TETRATRICOPEPTIDE-LIKE HELICAL"/>
    <property type="match status" value="1"/>
</dbReference>
<dbReference type="SMART" id="SM00386">
    <property type="entry name" value="HAT"/>
    <property type="match status" value="4"/>
</dbReference>
<dbReference type="Gene3D" id="1.25.40.10">
    <property type="entry name" value="Tetratricopeptide repeat domain"/>
    <property type="match status" value="1"/>
</dbReference>
<reference evidence="5" key="1">
    <citation type="submission" date="2022-11" db="UniProtKB">
        <authorList>
            <consortium name="EnsemblMetazoa"/>
        </authorList>
    </citation>
    <scope>IDENTIFICATION</scope>
</reference>
<sequence length="1419" mass="162447">MSSGHRLFPSANAVQKNEHNTVVAVSVSVIDDCTPTAQKNGNLDWLTNKSFRSDNAIAIAKQHLRTEDSERHRQRLRITTPHPTTSESSDSSSDSSSSSSDSSRSRHSYSKRSREHRHKRGYRAESIDRYRRKSTTSESSDSSSSSSGSSRSRRSYSKRSRKHRHRRDDRAESSDRYRRKRTTSKSSDSSSDSSSSSSDSSRSRRSYSKRSRKHRHRRDDGAESSDRYRRKRTTSESSDSSSSSSDSSRSGHAYSKRSRKHRHKRDYRAESSDRYRRKSTTSESSDSSSSSRNSSRSRHAYGKRKRKYRNKRDYRAESSDRHGRKSHGRDRHHRDKKRKRRERDSSYSSDESNTRRDPLRSEKRTAGVGEGFRIDVKSDKNNLCFDSLHFTDTVIYRRVGHSCLGLNRRRQSVIWKEASKAKKYKTESSTLRYFTPNIVDLESENVEEGTVLADRSRADIPQERKQRTISYIPIDASATNLPRPDFDPLGVYDPSTQAYLGSDPKPSHINTAKPQHQSAPTSNRLSAFTKTTASYNRHLHDNPQDIPKWLEFIRFQDTAEFDTLVSTSDISGSNAKQSGRKRTAKMIAEKKLAILEKALLKNPDSVPLQLEQLEIGKEFWDMSQQTRQWEKLLKSNPDNIPLWREYLLFKQAYFSAFSVSKVAGLYGRCFRKLVARQKDLDGCEAVELENQLLDLFVSLCHFWRQAGHTEKAVAAYQAMIELNCFCPQQFQQDTHAQGQIAFLETFWDSAEPRFGERGAKGWASWMQKKQRGGWAQIQEPQSDDRALEESSNPSMNSSDQPLWQAWMREEVFREQSHFAPWRPDEAKGETEEDCEDPERMVLFDDIGQALFRLSSQQNQFRLVLFFLDFLGVSVPRCLLEGPGEVANTTGIYLEQPSQILPPVCKPTLTLSGVAGNCRTLEQFERNVDSAKRSRIRDTNTQNKALEDFVEEVFVRIIPVFPEQAQTKLLLMRLDFHIKKALMSTDDKRGQKKRLKDAKRFAKKLLSQEENRNNLDLWAALARWEHSLNNTDEAKRVLQTALIFLGQPKTETDRHAATRLVWTFADMFVQYDSTPASSVGAVNGSNTEVLHLLTAVAEGGVFTPLQEVPGQCVSATRILKARRNYQEMMTQALASYSKECDENTELSEWCRPSGSYIVHLAKCFAIFQYLTVGMKAASVVYESSLSALKRSGSRGSDFTSPRQVRVDQELLTTAHVRLFSAHAYSNPGPLGTLRNLIKTSLADYPSSPELLDAFIHSEAKSHIAGRVRRYFDQVTRRSNHPIQWLFAIRAELLRQEAVLAATTAAEVKDLLAQQIGVSLPESGISNRIRALFDRACESQHSRHCVLLWRMYMQFEVQQGNLKRAESIFYSALQHCPWAKVLYMDAVRYFPTKLQDCQDLLMEKELRIRAPLEEVELLIKT</sequence>
<dbReference type="EnsemblMetazoa" id="XM_038216361.1">
    <property type="protein sequence ID" value="XP_038072289.1"/>
    <property type="gene ID" value="LOC119740891"/>
</dbReference>
<feature type="compositionally biased region" description="Basic residues" evidence="4">
    <location>
        <begin position="151"/>
        <end position="167"/>
    </location>
</feature>
<dbReference type="Proteomes" id="UP000887568">
    <property type="component" value="Unplaced"/>
</dbReference>
<keyword evidence="3" id="KW-0539">Nucleus</keyword>
<feature type="compositionally biased region" description="Basic residues" evidence="4">
    <location>
        <begin position="105"/>
        <end position="121"/>
    </location>
</feature>
<feature type="compositionally biased region" description="Low complexity" evidence="4">
    <location>
        <begin position="86"/>
        <end position="102"/>
    </location>
</feature>
<dbReference type="GO" id="GO:0071013">
    <property type="term" value="C:catalytic step 2 spliceosome"/>
    <property type="evidence" value="ECO:0007669"/>
    <property type="project" value="TreeGrafter"/>
</dbReference>
<dbReference type="GeneID" id="119740891"/>
<comment type="similarity">
    <text evidence="2">Belongs to the NRDE2 family.</text>
</comment>
<dbReference type="GO" id="GO:0006396">
    <property type="term" value="P:RNA processing"/>
    <property type="evidence" value="ECO:0007669"/>
    <property type="project" value="InterPro"/>
</dbReference>
<keyword evidence="6" id="KW-1185">Reference proteome</keyword>